<organism evidence="1 2">
    <name type="scientific">Strigamia maritima</name>
    <name type="common">European centipede</name>
    <name type="synonym">Geophilus maritimus</name>
    <dbReference type="NCBI Taxonomy" id="126957"/>
    <lineage>
        <taxon>Eukaryota</taxon>
        <taxon>Metazoa</taxon>
        <taxon>Ecdysozoa</taxon>
        <taxon>Arthropoda</taxon>
        <taxon>Myriapoda</taxon>
        <taxon>Chilopoda</taxon>
        <taxon>Pleurostigmophora</taxon>
        <taxon>Geophilomorpha</taxon>
        <taxon>Linotaeniidae</taxon>
        <taxon>Strigamia</taxon>
    </lineage>
</organism>
<keyword evidence="2" id="KW-1185">Reference proteome</keyword>
<dbReference type="Proteomes" id="UP000014500">
    <property type="component" value="Unassembled WGS sequence"/>
</dbReference>
<evidence type="ECO:0000313" key="1">
    <source>
        <dbReference type="EnsemblMetazoa" id="SMAR006892-PA"/>
    </source>
</evidence>
<proteinExistence type="predicted"/>
<sequence length="98" mass="10661">MAHDELANSQKKTIQKPLEISGMPEKVPDIVHFSNLVGLVLSGMLLFPGNIDAVYFYTGVFNSGLYWKIGSYIGRNIICVRSASHVVCQANDGSDSGE</sequence>
<dbReference type="HOGENOM" id="CLU_2336257_0_0_1"/>
<evidence type="ECO:0000313" key="2">
    <source>
        <dbReference type="Proteomes" id="UP000014500"/>
    </source>
</evidence>
<protein>
    <submittedName>
        <fullName evidence="1">Uncharacterized protein</fullName>
    </submittedName>
</protein>
<reference evidence="1" key="2">
    <citation type="submission" date="2015-02" db="UniProtKB">
        <authorList>
            <consortium name="EnsemblMetazoa"/>
        </authorList>
    </citation>
    <scope>IDENTIFICATION</scope>
</reference>
<dbReference type="EnsemblMetazoa" id="SMAR006892-RA">
    <property type="protein sequence ID" value="SMAR006892-PA"/>
    <property type="gene ID" value="SMAR006892"/>
</dbReference>
<name>T1J053_STRMM</name>
<reference evidence="2" key="1">
    <citation type="submission" date="2011-05" db="EMBL/GenBank/DDBJ databases">
        <authorList>
            <person name="Richards S.R."/>
            <person name="Qu J."/>
            <person name="Jiang H."/>
            <person name="Jhangiani S.N."/>
            <person name="Agravi P."/>
            <person name="Goodspeed R."/>
            <person name="Gross S."/>
            <person name="Mandapat C."/>
            <person name="Jackson L."/>
            <person name="Mathew T."/>
            <person name="Pu L."/>
            <person name="Thornton R."/>
            <person name="Saada N."/>
            <person name="Wilczek-Boney K.B."/>
            <person name="Lee S."/>
            <person name="Kovar C."/>
            <person name="Wu Y."/>
            <person name="Scherer S.E."/>
            <person name="Worley K.C."/>
            <person name="Muzny D.M."/>
            <person name="Gibbs R."/>
        </authorList>
    </citation>
    <scope>NUCLEOTIDE SEQUENCE</scope>
    <source>
        <strain evidence="2">Brora</strain>
    </source>
</reference>
<accession>T1J053</accession>
<dbReference type="EMBL" id="JH431732">
    <property type="status" value="NOT_ANNOTATED_CDS"/>
    <property type="molecule type" value="Genomic_DNA"/>
</dbReference>
<dbReference type="AlphaFoldDB" id="T1J053"/>